<evidence type="ECO:0000313" key="3">
    <source>
        <dbReference type="EMBL" id="GGY02804.1"/>
    </source>
</evidence>
<sequence length="265" mass="28149">MLSELLGGAPVRAALVIYDPPTGTGNTPGPERGRVRLHFNPDRVQVGKQARWDRSRAPSNGEAAQAQFVGAQPRTMTLEVFLDAGDFRSSVQDQVEKLLDCCAPTSASTTAKPASAPWVRLEWGRSRTTAFLALVTQVDATYTRFGHDGTPLRATCNVSLEEVGGSTPRQNPTSGADGPVASHRVVAGDTLAGLAWQTYGDATRWRAIARANAVDDPSRVPPGTVLVLPVLEEQAAEARTREARTSGAHSDEARTAEDRTVGGPA</sequence>
<evidence type="ECO:0000259" key="2">
    <source>
        <dbReference type="PROSITE" id="PS51782"/>
    </source>
</evidence>
<dbReference type="Pfam" id="PF19266">
    <property type="entry name" value="CIS_tube"/>
    <property type="match status" value="1"/>
</dbReference>
<reference evidence="4" key="1">
    <citation type="journal article" date="2019" name="Int. J. Syst. Evol. Microbiol.">
        <title>The Global Catalogue of Microorganisms (GCM) 10K type strain sequencing project: providing services to taxonomists for standard genome sequencing and annotation.</title>
        <authorList>
            <consortium name="The Broad Institute Genomics Platform"/>
            <consortium name="The Broad Institute Genome Sequencing Center for Infectious Disease"/>
            <person name="Wu L."/>
            <person name="Ma J."/>
        </authorList>
    </citation>
    <scope>NUCLEOTIDE SEQUENCE [LARGE SCALE GENOMIC DNA]</scope>
    <source>
        <strain evidence="4">JCM 4586</strain>
    </source>
</reference>
<keyword evidence="4" id="KW-1185">Reference proteome</keyword>
<name>A0ABQ2Z423_9ACTN</name>
<dbReference type="EMBL" id="BMUT01000014">
    <property type="protein sequence ID" value="GGY02804.1"/>
    <property type="molecule type" value="Genomic_DNA"/>
</dbReference>
<dbReference type="SMART" id="SM00257">
    <property type="entry name" value="LysM"/>
    <property type="match status" value="1"/>
</dbReference>
<proteinExistence type="predicted"/>
<dbReference type="InterPro" id="IPR018392">
    <property type="entry name" value="LysM"/>
</dbReference>
<dbReference type="Gene3D" id="3.10.350.10">
    <property type="entry name" value="LysM domain"/>
    <property type="match status" value="1"/>
</dbReference>
<feature type="region of interest" description="Disordered" evidence="1">
    <location>
        <begin position="236"/>
        <end position="265"/>
    </location>
</feature>
<gene>
    <name evidence="3" type="ORF">GCM10010324_57240</name>
</gene>
<feature type="region of interest" description="Disordered" evidence="1">
    <location>
        <begin position="162"/>
        <end position="181"/>
    </location>
</feature>
<dbReference type="InterPro" id="IPR036779">
    <property type="entry name" value="LysM_dom_sf"/>
</dbReference>
<dbReference type="PROSITE" id="PS51782">
    <property type="entry name" value="LYSM"/>
    <property type="match status" value="1"/>
</dbReference>
<dbReference type="InterPro" id="IPR045361">
    <property type="entry name" value="CIS_tube_prot_N"/>
</dbReference>
<dbReference type="Pfam" id="PF01476">
    <property type="entry name" value="LysM"/>
    <property type="match status" value="1"/>
</dbReference>
<dbReference type="CDD" id="cd00118">
    <property type="entry name" value="LysM"/>
    <property type="match status" value="1"/>
</dbReference>
<evidence type="ECO:0000313" key="4">
    <source>
        <dbReference type="Proteomes" id="UP000659223"/>
    </source>
</evidence>
<organism evidence="3 4">
    <name type="scientific">Streptomyces hiroshimensis</name>
    <dbReference type="NCBI Taxonomy" id="66424"/>
    <lineage>
        <taxon>Bacteria</taxon>
        <taxon>Bacillati</taxon>
        <taxon>Actinomycetota</taxon>
        <taxon>Actinomycetes</taxon>
        <taxon>Kitasatosporales</taxon>
        <taxon>Streptomycetaceae</taxon>
        <taxon>Streptomyces</taxon>
    </lineage>
</organism>
<evidence type="ECO:0000256" key="1">
    <source>
        <dbReference type="SAM" id="MobiDB-lite"/>
    </source>
</evidence>
<accession>A0ABQ2Z423</accession>
<protein>
    <submittedName>
        <fullName evidence="3">Peptidase M23</fullName>
    </submittedName>
</protein>
<comment type="caution">
    <text evidence="3">The sequence shown here is derived from an EMBL/GenBank/DDBJ whole genome shotgun (WGS) entry which is preliminary data.</text>
</comment>
<dbReference type="Proteomes" id="UP000659223">
    <property type="component" value="Unassembled WGS sequence"/>
</dbReference>
<feature type="domain" description="LysM" evidence="2">
    <location>
        <begin position="181"/>
        <end position="228"/>
    </location>
</feature>
<dbReference type="RefSeq" id="WP_190024640.1">
    <property type="nucleotide sequence ID" value="NZ_BMUT01000014.1"/>
</dbReference>